<keyword evidence="3 6" id="KW-0418">Kinase</keyword>
<dbReference type="GO" id="GO:0006950">
    <property type="term" value="P:response to stress"/>
    <property type="evidence" value="ECO:0007669"/>
    <property type="project" value="UniProtKB-ARBA"/>
</dbReference>
<gene>
    <name evidence="6" type="ORF">QE152_g27676</name>
</gene>
<dbReference type="GO" id="GO:0004674">
    <property type="term" value="F:protein serine/threonine kinase activity"/>
    <property type="evidence" value="ECO:0007669"/>
    <property type="project" value="TreeGrafter"/>
</dbReference>
<keyword evidence="4" id="KW-0067">ATP-binding</keyword>
<protein>
    <submittedName>
        <fullName evidence="6">Protein tyrosine and serine/threonine kinase</fullName>
    </submittedName>
</protein>
<dbReference type="InterPro" id="IPR051681">
    <property type="entry name" value="Ser/Thr_Kinases-Pseudokinases"/>
</dbReference>
<keyword evidence="1" id="KW-0808">Transferase</keyword>
<evidence type="ECO:0000256" key="2">
    <source>
        <dbReference type="ARBA" id="ARBA00022741"/>
    </source>
</evidence>
<dbReference type="PROSITE" id="PS00108">
    <property type="entry name" value="PROTEIN_KINASE_ST"/>
    <property type="match status" value="1"/>
</dbReference>
<dbReference type="EMBL" id="JASPKY010000344">
    <property type="protein sequence ID" value="KAK9707705.1"/>
    <property type="molecule type" value="Genomic_DNA"/>
</dbReference>
<dbReference type="Pfam" id="PF07714">
    <property type="entry name" value="PK_Tyr_Ser-Thr"/>
    <property type="match status" value="1"/>
</dbReference>
<dbReference type="PANTHER" id="PTHR44329">
    <property type="entry name" value="SERINE/THREONINE-PROTEIN KINASE TNNI3K-RELATED"/>
    <property type="match status" value="1"/>
</dbReference>
<dbReference type="InterPro" id="IPR011009">
    <property type="entry name" value="Kinase-like_dom_sf"/>
</dbReference>
<dbReference type="GO" id="GO:0005524">
    <property type="term" value="F:ATP binding"/>
    <property type="evidence" value="ECO:0007669"/>
    <property type="project" value="UniProtKB-KW"/>
</dbReference>
<dbReference type="PANTHER" id="PTHR44329:SF288">
    <property type="entry name" value="MITOGEN-ACTIVATED PROTEIN KINASE KINASE KINASE 20"/>
    <property type="match status" value="1"/>
</dbReference>
<evidence type="ECO:0000256" key="4">
    <source>
        <dbReference type="ARBA" id="ARBA00022840"/>
    </source>
</evidence>
<evidence type="ECO:0000313" key="6">
    <source>
        <dbReference type="EMBL" id="KAK9707705.1"/>
    </source>
</evidence>
<dbReference type="AlphaFoldDB" id="A0AAW1JUA1"/>
<comment type="caution">
    <text evidence="6">The sequence shown here is derived from an EMBL/GenBank/DDBJ whole genome shotgun (WGS) entry which is preliminary data.</text>
</comment>
<dbReference type="SMART" id="SM00220">
    <property type="entry name" value="S_TKc"/>
    <property type="match status" value="1"/>
</dbReference>
<evidence type="ECO:0000256" key="3">
    <source>
        <dbReference type="ARBA" id="ARBA00022777"/>
    </source>
</evidence>
<organism evidence="6 7">
    <name type="scientific">Popillia japonica</name>
    <name type="common">Japanese beetle</name>
    <dbReference type="NCBI Taxonomy" id="7064"/>
    <lineage>
        <taxon>Eukaryota</taxon>
        <taxon>Metazoa</taxon>
        <taxon>Ecdysozoa</taxon>
        <taxon>Arthropoda</taxon>
        <taxon>Hexapoda</taxon>
        <taxon>Insecta</taxon>
        <taxon>Pterygota</taxon>
        <taxon>Neoptera</taxon>
        <taxon>Endopterygota</taxon>
        <taxon>Coleoptera</taxon>
        <taxon>Polyphaga</taxon>
        <taxon>Scarabaeiformia</taxon>
        <taxon>Scarabaeidae</taxon>
        <taxon>Rutelinae</taxon>
        <taxon>Popillia</taxon>
    </lineage>
</organism>
<sequence>MDITKSPINTVERLRNEIIVPPSPLMKQIGFGTGISVYKLNRSPTCTQVRSPWAVKILKSKSETIKTRLRHEISILKKLKHPNVVGFRAVGTDSQGEICLALETCTASLGDKIEARVDAGLLAYPPKNIAIVAYDISKALNYLHNEAYILHCDVKSYNILVQGDFEIWTGPWMAPETALESVVSTKSDIYSYGLVLWEMIALTVPPMPDEIDNGNLSNIEDALDISDYCASDLDSSTLQCIDWRPELPAQEFSEDYYGIFELFFCCTDKIPDNRPTAIVAEKLSEEIFKVCTENIF</sequence>
<dbReference type="Proteomes" id="UP001458880">
    <property type="component" value="Unassembled WGS sequence"/>
</dbReference>
<dbReference type="PROSITE" id="PS50011">
    <property type="entry name" value="PROTEIN_KINASE_DOM"/>
    <property type="match status" value="1"/>
</dbReference>
<dbReference type="Gene3D" id="1.10.510.10">
    <property type="entry name" value="Transferase(Phosphotransferase) domain 1"/>
    <property type="match status" value="2"/>
</dbReference>
<evidence type="ECO:0000259" key="5">
    <source>
        <dbReference type="PROSITE" id="PS50011"/>
    </source>
</evidence>
<dbReference type="InterPro" id="IPR008271">
    <property type="entry name" value="Ser/Thr_kinase_AS"/>
</dbReference>
<dbReference type="Pfam" id="PF00069">
    <property type="entry name" value="Pkinase"/>
    <property type="match status" value="1"/>
</dbReference>
<dbReference type="InterPro" id="IPR001245">
    <property type="entry name" value="Ser-Thr/Tyr_kinase_cat_dom"/>
</dbReference>
<feature type="domain" description="Protein kinase" evidence="5">
    <location>
        <begin position="23"/>
        <end position="288"/>
    </location>
</feature>
<evidence type="ECO:0000256" key="1">
    <source>
        <dbReference type="ARBA" id="ARBA00022679"/>
    </source>
</evidence>
<keyword evidence="7" id="KW-1185">Reference proteome</keyword>
<accession>A0AAW1JUA1</accession>
<dbReference type="InterPro" id="IPR000719">
    <property type="entry name" value="Prot_kinase_dom"/>
</dbReference>
<keyword evidence="2" id="KW-0547">Nucleotide-binding</keyword>
<proteinExistence type="predicted"/>
<dbReference type="SUPFAM" id="SSF56112">
    <property type="entry name" value="Protein kinase-like (PK-like)"/>
    <property type="match status" value="1"/>
</dbReference>
<evidence type="ECO:0000313" key="7">
    <source>
        <dbReference type="Proteomes" id="UP001458880"/>
    </source>
</evidence>
<name>A0AAW1JUA1_POPJA</name>
<reference evidence="6 7" key="1">
    <citation type="journal article" date="2024" name="BMC Genomics">
        <title>De novo assembly and annotation of Popillia japonica's genome with initial clues to its potential as an invasive pest.</title>
        <authorList>
            <person name="Cucini C."/>
            <person name="Boschi S."/>
            <person name="Funari R."/>
            <person name="Cardaioli E."/>
            <person name="Iannotti N."/>
            <person name="Marturano G."/>
            <person name="Paoli F."/>
            <person name="Bruttini M."/>
            <person name="Carapelli A."/>
            <person name="Frati F."/>
            <person name="Nardi F."/>
        </authorList>
    </citation>
    <scope>NUCLEOTIDE SEQUENCE [LARGE SCALE GENOMIC DNA]</scope>
    <source>
        <strain evidence="6">DMR45628</strain>
    </source>
</reference>